<evidence type="ECO:0000313" key="1">
    <source>
        <dbReference type="EMBL" id="KIM86986.1"/>
    </source>
</evidence>
<dbReference type="HOGENOM" id="CLU_1603375_0_0_1"/>
<dbReference type="AlphaFoldDB" id="A0A0C3G8L0"/>
<evidence type="ECO:0000313" key="2">
    <source>
        <dbReference type="Proteomes" id="UP000054166"/>
    </source>
</evidence>
<accession>A0A0C3G8L0</accession>
<organism evidence="1 2">
    <name type="scientific">Piloderma croceum (strain F 1598)</name>
    <dbReference type="NCBI Taxonomy" id="765440"/>
    <lineage>
        <taxon>Eukaryota</taxon>
        <taxon>Fungi</taxon>
        <taxon>Dikarya</taxon>
        <taxon>Basidiomycota</taxon>
        <taxon>Agaricomycotina</taxon>
        <taxon>Agaricomycetes</taxon>
        <taxon>Agaricomycetidae</taxon>
        <taxon>Atheliales</taxon>
        <taxon>Atheliaceae</taxon>
        <taxon>Piloderma</taxon>
    </lineage>
</organism>
<sequence>MEGTTILRRYKTHSGANVKGGIHRTQAPTCLDTCSRCPSSLTTRWTFSLGAELDPDLTRNSDVTIELIGIHTVSSDSEWVLLLVPVWNVGVLVSRLTVNVHPHYLTLCFLTHALNSLISITRPAFIPLVPCYPSDASHYLPLPSLPFMLTLASLLLPAPYQQASES</sequence>
<reference evidence="1 2" key="1">
    <citation type="submission" date="2014-04" db="EMBL/GenBank/DDBJ databases">
        <authorList>
            <consortium name="DOE Joint Genome Institute"/>
            <person name="Kuo A."/>
            <person name="Tarkka M."/>
            <person name="Buscot F."/>
            <person name="Kohler A."/>
            <person name="Nagy L.G."/>
            <person name="Floudas D."/>
            <person name="Copeland A."/>
            <person name="Barry K.W."/>
            <person name="Cichocki N."/>
            <person name="Veneault-Fourrey C."/>
            <person name="LaButti K."/>
            <person name="Lindquist E.A."/>
            <person name="Lipzen A."/>
            <person name="Lundell T."/>
            <person name="Morin E."/>
            <person name="Murat C."/>
            <person name="Sun H."/>
            <person name="Tunlid A."/>
            <person name="Henrissat B."/>
            <person name="Grigoriev I.V."/>
            <person name="Hibbett D.S."/>
            <person name="Martin F."/>
            <person name="Nordberg H.P."/>
            <person name="Cantor M.N."/>
            <person name="Hua S.X."/>
        </authorList>
    </citation>
    <scope>NUCLEOTIDE SEQUENCE [LARGE SCALE GENOMIC DNA]</scope>
    <source>
        <strain evidence="1 2">F 1598</strain>
    </source>
</reference>
<name>A0A0C3G8L0_PILCF</name>
<dbReference type="InParanoid" id="A0A0C3G8L0"/>
<reference evidence="2" key="2">
    <citation type="submission" date="2015-01" db="EMBL/GenBank/DDBJ databases">
        <title>Evolutionary Origins and Diversification of the Mycorrhizal Mutualists.</title>
        <authorList>
            <consortium name="DOE Joint Genome Institute"/>
            <consortium name="Mycorrhizal Genomics Consortium"/>
            <person name="Kohler A."/>
            <person name="Kuo A."/>
            <person name="Nagy L.G."/>
            <person name="Floudas D."/>
            <person name="Copeland A."/>
            <person name="Barry K.W."/>
            <person name="Cichocki N."/>
            <person name="Veneault-Fourrey C."/>
            <person name="LaButti K."/>
            <person name="Lindquist E.A."/>
            <person name="Lipzen A."/>
            <person name="Lundell T."/>
            <person name="Morin E."/>
            <person name="Murat C."/>
            <person name="Riley R."/>
            <person name="Ohm R."/>
            <person name="Sun H."/>
            <person name="Tunlid A."/>
            <person name="Henrissat B."/>
            <person name="Grigoriev I.V."/>
            <person name="Hibbett D.S."/>
            <person name="Martin F."/>
        </authorList>
    </citation>
    <scope>NUCLEOTIDE SEQUENCE [LARGE SCALE GENOMIC DNA]</scope>
    <source>
        <strain evidence="2">F 1598</strain>
    </source>
</reference>
<gene>
    <name evidence="1" type="ORF">PILCRDRAFT_293812</name>
</gene>
<protein>
    <submittedName>
        <fullName evidence="1">Uncharacterized protein</fullName>
    </submittedName>
</protein>
<dbReference type="EMBL" id="KN832980">
    <property type="protein sequence ID" value="KIM86986.1"/>
    <property type="molecule type" value="Genomic_DNA"/>
</dbReference>
<proteinExistence type="predicted"/>
<keyword evidence="2" id="KW-1185">Reference proteome</keyword>
<dbReference type="Proteomes" id="UP000054166">
    <property type="component" value="Unassembled WGS sequence"/>
</dbReference>